<feature type="compositionally biased region" description="Polar residues" evidence="1">
    <location>
        <begin position="1075"/>
        <end position="1084"/>
    </location>
</feature>
<feature type="region of interest" description="Disordered" evidence="1">
    <location>
        <begin position="656"/>
        <end position="675"/>
    </location>
</feature>
<dbReference type="OrthoDB" id="6162046at2759"/>
<dbReference type="RefSeq" id="XP_055870012.1">
    <property type="nucleotide sequence ID" value="XM_056014037.1"/>
</dbReference>
<feature type="compositionally biased region" description="Basic and acidic residues" evidence="1">
    <location>
        <begin position="1243"/>
        <end position="1323"/>
    </location>
</feature>
<feature type="compositionally biased region" description="Pro residues" evidence="1">
    <location>
        <begin position="1141"/>
        <end position="1153"/>
    </location>
</feature>
<organism evidence="2 3">
    <name type="scientific">Biomphalaria glabrata</name>
    <name type="common">Bloodfluke planorb</name>
    <name type="synonym">Freshwater snail</name>
    <dbReference type="NCBI Taxonomy" id="6526"/>
    <lineage>
        <taxon>Eukaryota</taxon>
        <taxon>Metazoa</taxon>
        <taxon>Spiralia</taxon>
        <taxon>Lophotrochozoa</taxon>
        <taxon>Mollusca</taxon>
        <taxon>Gastropoda</taxon>
        <taxon>Heterobranchia</taxon>
        <taxon>Euthyneura</taxon>
        <taxon>Panpulmonata</taxon>
        <taxon>Hygrophila</taxon>
        <taxon>Lymnaeoidea</taxon>
        <taxon>Planorbidae</taxon>
        <taxon>Biomphalaria</taxon>
    </lineage>
</organism>
<keyword evidence="2" id="KW-1185">Reference proteome</keyword>
<dbReference type="PANTHER" id="PTHR21937">
    <property type="entry name" value="CCDC66 DOMAIN-CONTAINING PROTEIN"/>
    <property type="match status" value="1"/>
</dbReference>
<reference evidence="3" key="1">
    <citation type="submission" date="2025-08" db="UniProtKB">
        <authorList>
            <consortium name="RefSeq"/>
        </authorList>
    </citation>
    <scope>IDENTIFICATION</scope>
</reference>
<name>A0A9W2Z525_BIOGL</name>
<dbReference type="Pfam" id="PF15709">
    <property type="entry name" value="DUF4670"/>
    <property type="match status" value="1"/>
</dbReference>
<feature type="compositionally biased region" description="Basic and acidic residues" evidence="1">
    <location>
        <begin position="1017"/>
        <end position="1047"/>
    </location>
</feature>
<feature type="compositionally biased region" description="Basic and acidic residues" evidence="1">
    <location>
        <begin position="1094"/>
        <end position="1108"/>
    </location>
</feature>
<feature type="region of interest" description="Disordered" evidence="1">
    <location>
        <begin position="966"/>
        <end position="1323"/>
    </location>
</feature>
<evidence type="ECO:0000313" key="2">
    <source>
        <dbReference type="Proteomes" id="UP001165740"/>
    </source>
</evidence>
<dbReference type="PANTHER" id="PTHR21937:SF5">
    <property type="entry name" value="GENE 973-RELATED"/>
    <property type="match status" value="1"/>
</dbReference>
<dbReference type="GeneID" id="106058674"/>
<feature type="compositionally biased region" description="Basic and acidic residues" evidence="1">
    <location>
        <begin position="112"/>
        <end position="124"/>
    </location>
</feature>
<gene>
    <name evidence="3" type="primary">LOC106058674</name>
</gene>
<feature type="compositionally biased region" description="Polar residues" evidence="1">
    <location>
        <begin position="998"/>
        <end position="1016"/>
    </location>
</feature>
<feature type="compositionally biased region" description="Polar residues" evidence="1">
    <location>
        <begin position="401"/>
        <end position="429"/>
    </location>
</feature>
<feature type="compositionally biased region" description="Acidic residues" evidence="1">
    <location>
        <begin position="1208"/>
        <end position="1218"/>
    </location>
</feature>
<dbReference type="InterPro" id="IPR031440">
    <property type="entry name" value="DUF4670"/>
</dbReference>
<feature type="compositionally biased region" description="Basic residues" evidence="1">
    <location>
        <begin position="1109"/>
        <end position="1121"/>
    </location>
</feature>
<sequence>MTGGALNLSLLSRGVGEVHSNGHEKVDVFLEPEDYYNFTTHPDRVYLPPVQTHFDNDVDSGQYSTRSLKDLQSYRVPKTFTTRKGALLLFSEDLAQRNMERASKRKYHSKHHDHETSTDDSQKTLRTVEDLTKSILKYGAEDAINNKVYLKFVHTHRDNFERQIRPGFSAKRYLATWTRTWDDSVFDNIIKHGYITERSLYKANISAPNLRRRLLYEDLSHMPQPYRLMKSMLLTPSSLSGYTFYRVPTDVSSLEDVVEEQGADVGQRAGSVSNIRVIRTADNIQEVVDYNSLDRESKTNVITDLLVKSAVHYALRKQEELYEKSLMRAMNGDEHLDDGKTEAFEFNMKEAVESLLDSQNGHFSLHSSLPEVDDRNNNFDMGVFRKVESIQDTAFKKQAFPSSRLSGSDVTDSDFPSISARTDSTSSEFSGVPVLPPIRHNLSPIRDVSRETTSQVVVLPPINKGAGGSLDLPTVNIQPATPQHSSLTLLSHQEDKPDDVEAEYLAKASDAKTNKKSLKKDAVLDPLNTGILFQPPPLSKPIHSHQEPAHVEPFHFGHHPGHSISSLVDSFDANSRRQWLLMAGGQVESLKGSVVMAPDGKIVSVGGSVVRGGVHKEDVGNMNDVLLSNRNEDEFITSEDEPDPWKLDKRLSLSSSMQSPSYRPRGSLASSSVSKEDLRRLSSTGRLLLWDQTSRISGDSTSHISSVSISEKDIMDTLSDHAHRIANNVLSHSGAGSDLEVDVKQAAELWIQTHPKRTVLRPFSGRSEAVDEIMKSSRSSSMTSSTSAAEFKSSSTKSITTAAARAAGVDPPLLTAEHQISPEVLEALSAHSLTPEQIEMATDSEGKLNVKVDLDQAMGGVQHGRLHVAPGSGVEDGRRQVSIPAGKGSHLEDSNLDVISYQVPDSGGEDNQINNLASKVKADAEAVDDDSTEGLAHSEDVQKDLLNKADLDSAALAVNEELDQSAATSKKEVAFDKPEQTSSQTTSQMSKTPDKKTAQSSKITKGITAITSQKSDVNAEGKPRKEKKTPDQKEEPFVVGGVDHKNEISLLYGGEMPTPGGTPPHLVPPKAKVVPTSTKAASQKTKGKPKEKKPKKEPALKKEAAAKKEKPKKAKKGKKGKKKEEPPQEEPVPEEPAPVEVKPPSPVPPPEPAEPAEEDEFIIHSSSEAESEEEDFEFNIVREVTSPPLPPETSAGPKSVGKGPSPGPDEDESEEEDVTAVSNLKSISNKEARAAKQAAAAAKRREEVERRRREKEEQIRKAKEDAERQIALKKEMEEVTRRKEEERRLRKLEEQEAEERERREQEEAERRKKIEAEKEKRMKEEYMRKKEEVRRKELEEEMRRYEMLLERQKEEERLRMEEELKMSKMAEEERLEYERKKREIEERERQQKLEEELRLAEEKRRLEEEIKLLAAEKAREQALIAAKLRFERLCKEESVNLDQAHKVNRAFVFSYFELLQWLGLDVPDFELAKLADY</sequence>
<accession>A0A9W2Z525</accession>
<feature type="region of interest" description="Disordered" evidence="1">
    <location>
        <begin position="401"/>
        <end position="432"/>
    </location>
</feature>
<proteinExistence type="predicted"/>
<feature type="compositionally biased region" description="Basic and acidic residues" evidence="1">
    <location>
        <begin position="969"/>
        <end position="979"/>
    </location>
</feature>
<protein>
    <submittedName>
        <fullName evidence="3">Uncharacterized protein LOC106058674 isoform X1</fullName>
    </submittedName>
</protein>
<dbReference type="OMA" id="NPSHAKY"/>
<evidence type="ECO:0000313" key="3">
    <source>
        <dbReference type="RefSeq" id="XP_055870012.1"/>
    </source>
</evidence>
<evidence type="ECO:0000256" key="1">
    <source>
        <dbReference type="SAM" id="MobiDB-lite"/>
    </source>
</evidence>
<dbReference type="Proteomes" id="UP001165740">
    <property type="component" value="Chromosome 16"/>
</dbReference>
<feature type="region of interest" description="Disordered" evidence="1">
    <location>
        <begin position="100"/>
        <end position="124"/>
    </location>
</feature>